<gene>
    <name evidence="1" type="ORF">BECKLPF1236B_GA0070989_11575</name>
</gene>
<dbReference type="AlphaFoldDB" id="A0A450WPI9"/>
<dbReference type="GO" id="GO:0006355">
    <property type="term" value="P:regulation of DNA-templated transcription"/>
    <property type="evidence" value="ECO:0007669"/>
    <property type="project" value="InterPro"/>
</dbReference>
<evidence type="ECO:0000313" key="1">
    <source>
        <dbReference type="EMBL" id="VFK18957.1"/>
    </source>
</evidence>
<organism evidence="1">
    <name type="scientific">Candidatus Kentrum sp. LPFa</name>
    <dbReference type="NCBI Taxonomy" id="2126335"/>
    <lineage>
        <taxon>Bacteria</taxon>
        <taxon>Pseudomonadati</taxon>
        <taxon>Pseudomonadota</taxon>
        <taxon>Gammaproteobacteria</taxon>
        <taxon>Candidatus Kentrum</taxon>
    </lineage>
</organism>
<name>A0A450WPI9_9GAMM</name>
<dbReference type="InterPro" id="IPR013321">
    <property type="entry name" value="Arc_rbn_hlx_hlx"/>
</dbReference>
<dbReference type="Gene3D" id="1.10.1220.10">
    <property type="entry name" value="Met repressor-like"/>
    <property type="match status" value="1"/>
</dbReference>
<proteinExistence type="predicted"/>
<dbReference type="EMBL" id="CAADFK010000157">
    <property type="protein sequence ID" value="VFK18957.1"/>
    <property type="molecule type" value="Genomic_DNA"/>
</dbReference>
<dbReference type="Pfam" id="PF04221">
    <property type="entry name" value="RelB"/>
    <property type="match status" value="1"/>
</dbReference>
<sequence>MQYAPAPAPAIFAADMNNIVDGNEENENADMTTIHIDLEDTLLRRADVVLSEQGLSIPQAIRQWLSLIAGREFLPIEQGQPNRTTLDAMQERDEDLPSFTSTTELMIYLGENAA</sequence>
<protein>
    <submittedName>
        <fullName evidence="1">Antitoxin component of the RelBE or YafQ-DinJ toxin-antitoxin module</fullName>
    </submittedName>
</protein>
<dbReference type="InterPro" id="IPR007337">
    <property type="entry name" value="RelB/DinJ"/>
</dbReference>
<accession>A0A450WPI9</accession>
<reference evidence="1" key="1">
    <citation type="submission" date="2019-02" db="EMBL/GenBank/DDBJ databases">
        <authorList>
            <person name="Gruber-Vodicka R. H."/>
            <person name="Seah K. B. B."/>
        </authorList>
    </citation>
    <scope>NUCLEOTIDE SEQUENCE</scope>
    <source>
        <strain evidence="1">BECK_S313</strain>
    </source>
</reference>